<keyword evidence="4 5" id="KW-0663">Pyridoxal phosphate</keyword>
<proteinExistence type="inferred from homology"/>
<protein>
    <recommendedName>
        <fullName evidence="8">Aminotransferase</fullName>
    </recommendedName>
</protein>
<dbReference type="InterPro" id="IPR015421">
    <property type="entry name" value="PyrdxlP-dep_Trfase_major"/>
</dbReference>
<comment type="similarity">
    <text evidence="1 5">Belongs to the class-III pyridoxal-phosphate-dependent aminotransferase family.</text>
</comment>
<dbReference type="SUPFAM" id="SSF53383">
    <property type="entry name" value="PLP-dependent transferases"/>
    <property type="match status" value="1"/>
</dbReference>
<accession>A0A835G4D1</accession>
<dbReference type="CDD" id="cd00610">
    <property type="entry name" value="OAT_like"/>
    <property type="match status" value="1"/>
</dbReference>
<evidence type="ECO:0000256" key="2">
    <source>
        <dbReference type="ARBA" id="ARBA00022576"/>
    </source>
</evidence>
<dbReference type="PROSITE" id="PS00600">
    <property type="entry name" value="AA_TRANSFER_CLASS_3"/>
    <property type="match status" value="1"/>
</dbReference>
<reference evidence="6" key="1">
    <citation type="submission" date="2020-08" db="EMBL/GenBank/DDBJ databases">
        <title>Spodoptera exigua strain:BAW_Kor-Di-RS1 Genome sequencing and assembly.</title>
        <authorList>
            <person name="Kim J."/>
            <person name="Nam H.Y."/>
            <person name="Kwon M."/>
            <person name="Choi J.H."/>
            <person name="Cho S.R."/>
            <person name="Kim G.-H."/>
        </authorList>
    </citation>
    <scope>NUCLEOTIDE SEQUENCE</scope>
    <source>
        <strain evidence="6">BAW_Kor-Di-RS1</strain>
        <tissue evidence="6">Whole-body</tissue>
    </source>
</reference>
<gene>
    <name evidence="6" type="ORF">HW555_014104</name>
</gene>
<comment type="caution">
    <text evidence="6">The sequence shown here is derived from an EMBL/GenBank/DDBJ whole genome shotgun (WGS) entry which is preliminary data.</text>
</comment>
<evidence type="ECO:0000313" key="6">
    <source>
        <dbReference type="EMBL" id="KAF9404911.1"/>
    </source>
</evidence>
<keyword evidence="3" id="KW-0808">Transferase</keyword>
<dbReference type="EMBL" id="JACKWZ010000855">
    <property type="protein sequence ID" value="KAF9404911.1"/>
    <property type="molecule type" value="Genomic_DNA"/>
</dbReference>
<dbReference type="InterPro" id="IPR005814">
    <property type="entry name" value="Aminotrans_3"/>
</dbReference>
<dbReference type="Gene3D" id="3.90.1150.10">
    <property type="entry name" value="Aspartate Aminotransferase, domain 1"/>
    <property type="match status" value="1"/>
</dbReference>
<sequence length="461" mass="51572">MKVYQMKKKEEIKMKQKPKKYFWHPMTDTRASEQETIIIERGEGNYIFNDSGEKLLDAVGGLWCMNVGHNRKTVNDAISKQMNKLSYYQLFTNIAHPKAYELAEKIITLAENEDMAKVFFTSGGSDSVDTALKITRQYWEAVEKPKKKMFISLERAYHGMHYGGTSVGGNDLYRKFIGPTLEGCIQVSSPHKKNKWNCEDPEKLTQLCIEEIVEKIDYYGADNIAAFIMEPIQGAGGIIVPPESYWPAVREVCDQYDILLISDEVVTGFGRSGSMFGCRGWGVKPDVMVLAKGLSSGYIPMGATVFNQRIVNGIESAENGANIIIHGQTYSGHPLGCVAALEVLKIVENENLPQNAKEVGAYLLDLLKPIQSEYSEYITDVRGKGLMLAIDFEDAGNFSPEEITNNVQHVADYAISQGVLVRDELKTIIISPSLTFTKEDAKKVYTSLANGLESLRRKNRK</sequence>
<evidence type="ECO:0000256" key="3">
    <source>
        <dbReference type="ARBA" id="ARBA00022679"/>
    </source>
</evidence>
<dbReference type="NCBIfam" id="NF005683">
    <property type="entry name" value="PRK07481.1"/>
    <property type="match status" value="1"/>
</dbReference>
<dbReference type="GO" id="GO:0030170">
    <property type="term" value="F:pyridoxal phosphate binding"/>
    <property type="evidence" value="ECO:0007669"/>
    <property type="project" value="InterPro"/>
</dbReference>
<dbReference type="InterPro" id="IPR015424">
    <property type="entry name" value="PyrdxlP-dep_Trfase"/>
</dbReference>
<keyword evidence="2" id="KW-0032">Aminotransferase</keyword>
<evidence type="ECO:0008006" key="8">
    <source>
        <dbReference type="Google" id="ProtNLM"/>
    </source>
</evidence>
<dbReference type="AlphaFoldDB" id="A0A835G4D1"/>
<keyword evidence="7" id="KW-1185">Reference proteome</keyword>
<organism evidence="6 7">
    <name type="scientific">Spodoptera exigua</name>
    <name type="common">Beet armyworm</name>
    <name type="synonym">Noctua fulgens</name>
    <dbReference type="NCBI Taxonomy" id="7107"/>
    <lineage>
        <taxon>Eukaryota</taxon>
        <taxon>Metazoa</taxon>
        <taxon>Ecdysozoa</taxon>
        <taxon>Arthropoda</taxon>
        <taxon>Hexapoda</taxon>
        <taxon>Insecta</taxon>
        <taxon>Pterygota</taxon>
        <taxon>Neoptera</taxon>
        <taxon>Endopterygota</taxon>
        <taxon>Lepidoptera</taxon>
        <taxon>Glossata</taxon>
        <taxon>Ditrysia</taxon>
        <taxon>Noctuoidea</taxon>
        <taxon>Noctuidae</taxon>
        <taxon>Amphipyrinae</taxon>
        <taxon>Spodoptera</taxon>
    </lineage>
</organism>
<dbReference type="PANTHER" id="PTHR43094">
    <property type="entry name" value="AMINOTRANSFERASE"/>
    <property type="match status" value="1"/>
</dbReference>
<name>A0A835G4D1_SPOEX</name>
<dbReference type="InterPro" id="IPR015422">
    <property type="entry name" value="PyrdxlP-dep_Trfase_small"/>
</dbReference>
<dbReference type="Pfam" id="PF00202">
    <property type="entry name" value="Aminotran_3"/>
    <property type="match status" value="1"/>
</dbReference>
<evidence type="ECO:0000256" key="1">
    <source>
        <dbReference type="ARBA" id="ARBA00008954"/>
    </source>
</evidence>
<evidence type="ECO:0000256" key="5">
    <source>
        <dbReference type="RuleBase" id="RU003560"/>
    </source>
</evidence>
<dbReference type="InterPro" id="IPR049704">
    <property type="entry name" value="Aminotrans_3_PPA_site"/>
</dbReference>
<dbReference type="FunFam" id="3.40.640.10:FF:000014">
    <property type="entry name" value="Adenosylmethionine-8-amino-7-oxononanoate aminotransferase, probable"/>
    <property type="match status" value="1"/>
</dbReference>
<dbReference type="Proteomes" id="UP000648187">
    <property type="component" value="Unassembled WGS sequence"/>
</dbReference>
<dbReference type="Gene3D" id="3.40.640.10">
    <property type="entry name" value="Type I PLP-dependent aspartate aminotransferase-like (Major domain)"/>
    <property type="match status" value="1"/>
</dbReference>
<evidence type="ECO:0000256" key="4">
    <source>
        <dbReference type="ARBA" id="ARBA00022898"/>
    </source>
</evidence>
<evidence type="ECO:0000313" key="7">
    <source>
        <dbReference type="Proteomes" id="UP000648187"/>
    </source>
</evidence>
<dbReference type="GO" id="GO:0008483">
    <property type="term" value="F:transaminase activity"/>
    <property type="evidence" value="ECO:0007669"/>
    <property type="project" value="UniProtKB-KW"/>
</dbReference>
<dbReference type="PANTHER" id="PTHR43094:SF1">
    <property type="entry name" value="AMINOTRANSFERASE CLASS-III"/>
    <property type="match status" value="1"/>
</dbReference>
<dbReference type="PIRSF" id="PIRSF000521">
    <property type="entry name" value="Transaminase_4ab_Lys_Orn"/>
    <property type="match status" value="1"/>
</dbReference>